<feature type="domain" description="Phage tail tape measure protein" evidence="3">
    <location>
        <begin position="95"/>
        <end position="287"/>
    </location>
</feature>
<evidence type="ECO:0000256" key="2">
    <source>
        <dbReference type="SAM" id="Phobius"/>
    </source>
</evidence>
<feature type="transmembrane region" description="Helical" evidence="2">
    <location>
        <begin position="423"/>
        <end position="441"/>
    </location>
</feature>
<keyword evidence="2" id="KW-0472">Membrane</keyword>
<dbReference type="Pfam" id="PF10145">
    <property type="entry name" value="PhageMin_Tail"/>
    <property type="match status" value="1"/>
</dbReference>
<dbReference type="PANTHER" id="PTHR37813">
    <property type="entry name" value="FELS-2 PROPHAGE PROTEIN"/>
    <property type="match status" value="1"/>
</dbReference>
<protein>
    <submittedName>
        <fullName evidence="4">Phage tail tape measure protein</fullName>
    </submittedName>
</protein>
<dbReference type="EMBL" id="JAMZEG020000003">
    <property type="protein sequence ID" value="MDE8603893.1"/>
    <property type="molecule type" value="Genomic_DNA"/>
</dbReference>
<proteinExistence type="predicted"/>
<reference evidence="4" key="1">
    <citation type="submission" date="2023-01" db="EMBL/GenBank/DDBJ databases">
        <title>Psychroserpens sp. MSW6 and Marinomonas sp. RSW2, isolated from seawater.</title>
        <authorList>
            <person name="Kristyanto S."/>
            <person name="Jung J."/>
            <person name="Kim J.M."/>
            <person name="Jeon C.O."/>
        </authorList>
    </citation>
    <scope>NUCLEOTIDE SEQUENCE</scope>
    <source>
        <strain evidence="4">RSW2</strain>
    </source>
</reference>
<evidence type="ECO:0000256" key="1">
    <source>
        <dbReference type="ARBA" id="ARBA00022612"/>
    </source>
</evidence>
<accession>A0ABT5WGE3</accession>
<evidence type="ECO:0000259" key="3">
    <source>
        <dbReference type="Pfam" id="PF10145"/>
    </source>
</evidence>
<dbReference type="Proteomes" id="UP001139522">
    <property type="component" value="Unassembled WGS sequence"/>
</dbReference>
<dbReference type="RefSeq" id="WP_275565126.1">
    <property type="nucleotide sequence ID" value="NZ_JAMZEG020000003.1"/>
</dbReference>
<feature type="transmembrane region" description="Helical" evidence="2">
    <location>
        <begin position="448"/>
        <end position="473"/>
    </location>
</feature>
<name>A0ABT5WGE3_9GAMM</name>
<dbReference type="InterPro" id="IPR010090">
    <property type="entry name" value="Phage_tape_meas"/>
</dbReference>
<dbReference type="PANTHER" id="PTHR37813:SF1">
    <property type="entry name" value="FELS-2 PROPHAGE PROTEIN"/>
    <property type="match status" value="1"/>
</dbReference>
<keyword evidence="1" id="KW-1188">Viral release from host cell</keyword>
<comment type="caution">
    <text evidence="4">The sequence shown here is derived from an EMBL/GenBank/DDBJ whole genome shotgun (WGS) entry which is preliminary data.</text>
</comment>
<feature type="transmembrane region" description="Helical" evidence="2">
    <location>
        <begin position="381"/>
        <end position="403"/>
    </location>
</feature>
<keyword evidence="2" id="KW-1133">Transmembrane helix</keyword>
<evidence type="ECO:0000313" key="4">
    <source>
        <dbReference type="EMBL" id="MDE8603893.1"/>
    </source>
</evidence>
<dbReference type="NCBIfam" id="TIGR01760">
    <property type="entry name" value="tape_meas_TP901"/>
    <property type="match status" value="1"/>
</dbReference>
<sequence>MSASLDKLMLTVGLLDKITGPMRGIQRTIQQVTNNSRKAFMNTAAGVTALIAASSTFAATINPANDMNMALGEVRSLEVADDTLKRLNQAGLKYSIEFGESASNYVRSAYDIQSAINGLSGNDLPEFTTAAGTLAKATKANVTDITSYFGTMFGFFRKEATDMGKGDWVRMLAGQTATAVQMFKTTGPKMAEAFAGLGQMDVKLGVGMNEQMAVLGKLQSSLSGSEAGTAYGAFISGLANAQEKLGVSFEDQSGKLLPTVEILKKLKAQTDGMGGLATGKFITDAFGSDLAADFYRAMSTDIDGLGESIKKLGDVTGMDKATWMAKQMQNNFARLSKAVTAISVAIWQKALPAIEPYINMMTNAASIIVDWADKYPHLTKMVGLAITAFIAFVAIAGAMNIAIGMARFAMVGFTMRFVVVRPIIWAARLAVMAYTAVIWLLKTALLAFVLYGPAVTAFFTAMKASILTSLPAIWAFTAALLANPLTWIVVGIVAIGAAIVGLIYYWDEVTEALSKGWNWLKSLFENNKFLQLAFLPLYLGIKAIDVAIKSFEKIPQWWGDFNVWLAGVTLMPAWNLGIEAFESIKKWWTDFKGWLSALDPFAFLGEKVDWLKNKMSWLPGIDASSTQEVISKVESQAETVNKSVVLPGAESSQKSGESGGLFQTISNMFGGNSRSASVEKIEVHNHGTGVSGEQLMHELEMAAG</sequence>
<organism evidence="4 5">
    <name type="scientific">Marinomonas maritima</name>
    <dbReference type="NCBI Taxonomy" id="2940935"/>
    <lineage>
        <taxon>Bacteria</taxon>
        <taxon>Pseudomonadati</taxon>
        <taxon>Pseudomonadota</taxon>
        <taxon>Gammaproteobacteria</taxon>
        <taxon>Oceanospirillales</taxon>
        <taxon>Oceanospirillaceae</taxon>
        <taxon>Marinomonas</taxon>
    </lineage>
</organism>
<keyword evidence="5" id="KW-1185">Reference proteome</keyword>
<evidence type="ECO:0000313" key="5">
    <source>
        <dbReference type="Proteomes" id="UP001139522"/>
    </source>
</evidence>
<gene>
    <name evidence="4" type="ORF">M3I01_013400</name>
</gene>
<feature type="transmembrane region" description="Helical" evidence="2">
    <location>
        <begin position="485"/>
        <end position="506"/>
    </location>
</feature>
<keyword evidence="2" id="KW-0812">Transmembrane</keyword>